<organism evidence="2">
    <name type="scientific">Lepeophtheirus salmonis</name>
    <name type="common">Salmon louse</name>
    <name type="synonym">Caligus salmonis</name>
    <dbReference type="NCBI Taxonomy" id="72036"/>
    <lineage>
        <taxon>Eukaryota</taxon>
        <taxon>Metazoa</taxon>
        <taxon>Ecdysozoa</taxon>
        <taxon>Arthropoda</taxon>
        <taxon>Crustacea</taxon>
        <taxon>Multicrustacea</taxon>
        <taxon>Hexanauplia</taxon>
        <taxon>Copepoda</taxon>
        <taxon>Siphonostomatoida</taxon>
        <taxon>Caligidae</taxon>
        <taxon>Lepeophtheirus</taxon>
    </lineage>
</organism>
<reference evidence="2" key="1">
    <citation type="submission" date="2014-05" db="EMBL/GenBank/DDBJ databases">
        <authorList>
            <person name="Chronopoulou M."/>
        </authorList>
    </citation>
    <scope>NUCLEOTIDE SEQUENCE</scope>
    <source>
        <tissue evidence="2">Whole organism</tissue>
    </source>
</reference>
<keyword evidence="1" id="KW-1133">Transmembrane helix</keyword>
<accession>A0A0K2U622</accession>
<protein>
    <submittedName>
        <fullName evidence="2">Uncharacterized protein</fullName>
    </submittedName>
</protein>
<evidence type="ECO:0000256" key="1">
    <source>
        <dbReference type="SAM" id="Phobius"/>
    </source>
</evidence>
<evidence type="ECO:0000313" key="2">
    <source>
        <dbReference type="EMBL" id="CDW33166.1"/>
    </source>
</evidence>
<proteinExistence type="predicted"/>
<dbReference type="AlphaFoldDB" id="A0A0K2U622"/>
<name>A0A0K2U622_LEPSM</name>
<sequence>MGCYSSQILFYVIYRLVGEILSDISSIMAFSIILFSISCSISIIVSGNLPSKRLPPSPFPKKRKKFLGLCFLE</sequence>
<dbReference type="EMBL" id="HACA01015805">
    <property type="protein sequence ID" value="CDW33166.1"/>
    <property type="molecule type" value="Transcribed_RNA"/>
</dbReference>
<keyword evidence="1" id="KW-0472">Membrane</keyword>
<keyword evidence="1" id="KW-0812">Transmembrane</keyword>
<feature type="transmembrane region" description="Helical" evidence="1">
    <location>
        <begin position="24"/>
        <end position="45"/>
    </location>
</feature>